<gene>
    <name evidence="1" type="ORF">H8E41_10850</name>
</gene>
<dbReference type="Proteomes" id="UP000614424">
    <property type="component" value="Unassembled WGS sequence"/>
</dbReference>
<organism evidence="1 2">
    <name type="scientific">Candidatus Desulfobia pelagia</name>
    <dbReference type="NCBI Taxonomy" id="2841692"/>
    <lineage>
        <taxon>Bacteria</taxon>
        <taxon>Pseudomonadati</taxon>
        <taxon>Thermodesulfobacteriota</taxon>
        <taxon>Desulfobulbia</taxon>
        <taxon>Desulfobulbales</taxon>
        <taxon>Desulfobulbaceae</taxon>
        <taxon>Candidatus Desulfobia</taxon>
    </lineage>
</organism>
<accession>A0A8J6NGZ0</accession>
<evidence type="ECO:0000313" key="2">
    <source>
        <dbReference type="Proteomes" id="UP000614424"/>
    </source>
</evidence>
<name>A0A8J6NGZ0_9BACT</name>
<evidence type="ECO:0000313" key="1">
    <source>
        <dbReference type="EMBL" id="MBC8318393.1"/>
    </source>
</evidence>
<comment type="caution">
    <text evidence="1">The sequence shown here is derived from an EMBL/GenBank/DDBJ whole genome shotgun (WGS) entry which is preliminary data.</text>
</comment>
<protein>
    <submittedName>
        <fullName evidence="1">Uncharacterized protein</fullName>
    </submittedName>
</protein>
<reference evidence="1 2" key="1">
    <citation type="submission" date="2020-08" db="EMBL/GenBank/DDBJ databases">
        <title>Bridging the membrane lipid divide: bacteria of the FCB group superphylum have the potential to synthesize archaeal ether lipids.</title>
        <authorList>
            <person name="Villanueva L."/>
            <person name="Von Meijenfeldt F.A.B."/>
            <person name="Westbye A.B."/>
            <person name="Yadav S."/>
            <person name="Hopmans E.C."/>
            <person name="Dutilh B.E."/>
            <person name="Sinninghe Damste J.S."/>
        </authorList>
    </citation>
    <scope>NUCLEOTIDE SEQUENCE [LARGE SCALE GENOMIC DNA]</scope>
    <source>
        <strain evidence="1">NIOZ-UU47</strain>
    </source>
</reference>
<sequence>MTDEVKCIPYQKALKIVGNVIEEEHLHEKNRRILTVYDKQGNEICWYDAEEILAEVRQEGKMRESEDVKQAAVEVILRQIPEWAAEAALKKMESSDGPGLKCSCSD</sequence>
<dbReference type="AlphaFoldDB" id="A0A8J6NGZ0"/>
<dbReference type="EMBL" id="JACNJZ010000155">
    <property type="protein sequence ID" value="MBC8318393.1"/>
    <property type="molecule type" value="Genomic_DNA"/>
</dbReference>
<proteinExistence type="predicted"/>